<evidence type="ECO:0000313" key="2">
    <source>
        <dbReference type="Proteomes" id="UP000598360"/>
    </source>
</evidence>
<gene>
    <name evidence="1" type="ORF">IQ251_09145</name>
</gene>
<dbReference type="Proteomes" id="UP000598360">
    <property type="component" value="Unassembled WGS sequence"/>
</dbReference>
<protein>
    <submittedName>
        <fullName evidence="1">YbdD/YjiX family protein</fullName>
    </submittedName>
</protein>
<dbReference type="Pfam" id="PF04328">
    <property type="entry name" value="Sel_put"/>
    <property type="match status" value="1"/>
</dbReference>
<dbReference type="EMBL" id="JADEYC010000014">
    <property type="protein sequence ID" value="MBE9374612.1"/>
    <property type="molecule type" value="Genomic_DNA"/>
</dbReference>
<dbReference type="RefSeq" id="WP_193928051.1">
    <property type="nucleotide sequence ID" value="NZ_JADEYC010000014.1"/>
</dbReference>
<evidence type="ECO:0000313" key="1">
    <source>
        <dbReference type="EMBL" id="MBE9374612.1"/>
    </source>
</evidence>
<dbReference type="InterPro" id="IPR007423">
    <property type="entry name" value="Sel_put"/>
</dbReference>
<name>A0A929B7F5_9PSEU</name>
<comment type="caution">
    <text evidence="1">The sequence shown here is derived from an EMBL/GenBank/DDBJ whole genome shotgun (WGS) entry which is preliminary data.</text>
</comment>
<sequence>MTARSTTARLRESARAAWQIVRGVMGETAYERYLEHHRAHHPDEPPLGEREFWRRHIDRGDTNPGSRCC</sequence>
<organism evidence="1 2">
    <name type="scientific">Saccharopolyspora montiporae</name>
    <dbReference type="NCBI Taxonomy" id="2781240"/>
    <lineage>
        <taxon>Bacteria</taxon>
        <taxon>Bacillati</taxon>
        <taxon>Actinomycetota</taxon>
        <taxon>Actinomycetes</taxon>
        <taxon>Pseudonocardiales</taxon>
        <taxon>Pseudonocardiaceae</taxon>
        <taxon>Saccharopolyspora</taxon>
    </lineage>
</organism>
<proteinExistence type="predicted"/>
<keyword evidence="2" id="KW-1185">Reference proteome</keyword>
<dbReference type="AlphaFoldDB" id="A0A929B7F5"/>
<accession>A0A929B7F5</accession>
<reference evidence="1" key="1">
    <citation type="submission" date="2020-10" db="EMBL/GenBank/DDBJ databases">
        <title>Diversity and distribution of actinomycetes associated with coral in the coast of Hainan.</title>
        <authorList>
            <person name="Li F."/>
        </authorList>
    </citation>
    <scope>NUCLEOTIDE SEQUENCE</scope>
    <source>
        <strain evidence="1">HNM0983</strain>
    </source>
</reference>